<feature type="domain" description="Metallo-beta-lactamase" evidence="1">
    <location>
        <begin position="12"/>
        <end position="180"/>
    </location>
</feature>
<feature type="non-terminal residue" evidence="2">
    <location>
        <position position="1"/>
    </location>
</feature>
<dbReference type="InterPro" id="IPR001279">
    <property type="entry name" value="Metallo-B-lactamas"/>
</dbReference>
<accession>X0ZMX4</accession>
<organism evidence="2">
    <name type="scientific">marine sediment metagenome</name>
    <dbReference type="NCBI Taxonomy" id="412755"/>
    <lineage>
        <taxon>unclassified sequences</taxon>
        <taxon>metagenomes</taxon>
        <taxon>ecological metagenomes</taxon>
    </lineage>
</organism>
<proteinExistence type="predicted"/>
<sequence length="226" mass="25659">PGAIVRLIQYNEDPTKTDLFVVTHVHIDHFNDISSIIESSREVLHDKDYNYYKKGTLITTSDSLTLISDYHLSMIENIIKFNAGDKYIYNNTEIIGTKVKHSQTEGFGIRFNLKNYSLAFTSDTMVFDDFSEQFSGVNILILNLLRPDSISCRRHLSTDEVIPYLNNINPNLDALIVTHFGSYMDGPRSTKNLVPSQVKKIQDNTNITNVIGAEDGLKIKINQLLK</sequence>
<dbReference type="SUPFAM" id="SSF56281">
    <property type="entry name" value="Metallo-hydrolase/oxidoreductase"/>
    <property type="match status" value="1"/>
</dbReference>
<evidence type="ECO:0000259" key="1">
    <source>
        <dbReference type="Pfam" id="PF12706"/>
    </source>
</evidence>
<protein>
    <recommendedName>
        <fullName evidence="1">Metallo-beta-lactamase domain-containing protein</fullName>
    </recommendedName>
</protein>
<dbReference type="Pfam" id="PF12706">
    <property type="entry name" value="Lactamase_B_2"/>
    <property type="match status" value="1"/>
</dbReference>
<dbReference type="Gene3D" id="3.60.15.10">
    <property type="entry name" value="Ribonuclease Z/Hydroxyacylglutathione hydrolase-like"/>
    <property type="match status" value="1"/>
</dbReference>
<name>X0ZMX4_9ZZZZ</name>
<dbReference type="EMBL" id="BART01006856">
    <property type="protein sequence ID" value="GAG70764.1"/>
    <property type="molecule type" value="Genomic_DNA"/>
</dbReference>
<evidence type="ECO:0000313" key="2">
    <source>
        <dbReference type="EMBL" id="GAG70764.1"/>
    </source>
</evidence>
<comment type="caution">
    <text evidence="2">The sequence shown here is derived from an EMBL/GenBank/DDBJ whole genome shotgun (WGS) entry which is preliminary data.</text>
</comment>
<dbReference type="AlphaFoldDB" id="X0ZMX4"/>
<dbReference type="InterPro" id="IPR036866">
    <property type="entry name" value="RibonucZ/Hydroxyglut_hydro"/>
</dbReference>
<reference evidence="2" key="1">
    <citation type="journal article" date="2014" name="Front. Microbiol.">
        <title>High frequency of phylogenetically diverse reductive dehalogenase-homologous genes in deep subseafloor sedimentary metagenomes.</title>
        <authorList>
            <person name="Kawai M."/>
            <person name="Futagami T."/>
            <person name="Toyoda A."/>
            <person name="Takaki Y."/>
            <person name="Nishi S."/>
            <person name="Hori S."/>
            <person name="Arai W."/>
            <person name="Tsubouchi T."/>
            <person name="Morono Y."/>
            <person name="Uchiyama I."/>
            <person name="Ito T."/>
            <person name="Fujiyama A."/>
            <person name="Inagaki F."/>
            <person name="Takami H."/>
        </authorList>
    </citation>
    <scope>NUCLEOTIDE SEQUENCE</scope>
    <source>
        <strain evidence="2">Expedition CK06-06</strain>
    </source>
</reference>
<gene>
    <name evidence="2" type="ORF">S01H4_15643</name>
</gene>